<protein>
    <submittedName>
        <fullName evidence="1">Uncharacterized protein</fullName>
    </submittedName>
</protein>
<dbReference type="Proteomes" id="UP001177592">
    <property type="component" value="Chromosome"/>
</dbReference>
<dbReference type="EMBL" id="CP038613">
    <property type="protein sequence ID" value="QBY43990.1"/>
    <property type="molecule type" value="Genomic_DNA"/>
</dbReference>
<dbReference type="AlphaFoldDB" id="A0A4P7KZ26"/>
<evidence type="ECO:0000313" key="4">
    <source>
        <dbReference type="Proteomes" id="UP001177592"/>
    </source>
</evidence>
<evidence type="ECO:0000313" key="3">
    <source>
        <dbReference type="Proteomes" id="UP000295134"/>
    </source>
</evidence>
<organism evidence="1 3">
    <name type="scientific">Arsenophonus nasoniae</name>
    <name type="common">son-killer infecting Nasonia vitripennis</name>
    <dbReference type="NCBI Taxonomy" id="638"/>
    <lineage>
        <taxon>Bacteria</taxon>
        <taxon>Pseudomonadati</taxon>
        <taxon>Pseudomonadota</taxon>
        <taxon>Gammaproteobacteria</taxon>
        <taxon>Enterobacterales</taxon>
        <taxon>Morganellaceae</taxon>
        <taxon>Arsenophonus</taxon>
    </lineage>
</organism>
<keyword evidence="4" id="KW-1185">Reference proteome</keyword>
<sequence>MHKETAICIASGPSLLSQDVELIKNYTKIAVNLSYKLAKDCDYLVAGDYKFWLHHFDEIKKETSAQLFTRSKLAAAKYNLNLLDNCNRTVCNSGQLAIELAMTLKPKKIVLIGYDCSIKNGMHFHGKHIKELDNPTENLTKKWQQDFKELADKIDIKIVNCSRYTELDCFPRNTLQSELQSDY</sequence>
<reference evidence="1 3" key="1">
    <citation type="submission" date="2019-03" db="EMBL/GenBank/DDBJ databases">
        <title>Long-read sequencing reveals hyperdense prophage content in a complex bacterial symbiont genome.</title>
        <authorList>
            <person name="Frost C.L."/>
            <person name="Siozios S."/>
            <person name="Nadal-Jimenez P."/>
            <person name="Brockhurst M.A."/>
            <person name="King K.C."/>
            <person name="Darby A.C."/>
            <person name="Hurst G.D.D."/>
        </authorList>
    </citation>
    <scope>NUCLEOTIDE SEQUENCE [LARGE SCALE GENOMIC DNA]</scope>
    <source>
        <strain evidence="1 3">FIN</strain>
    </source>
</reference>
<evidence type="ECO:0000313" key="2">
    <source>
        <dbReference type="EMBL" id="WGM04307.1"/>
    </source>
</evidence>
<gene>
    <name evidence="1" type="ORF">ArsFIN_25630</name>
    <name evidence="2" type="ORF">QE258_11710</name>
</gene>
<dbReference type="RefSeq" id="WP_051297134.1">
    <property type="nucleotide sequence ID" value="NZ_CP038613.1"/>
</dbReference>
<dbReference type="Proteomes" id="UP000295134">
    <property type="component" value="Chromosome"/>
</dbReference>
<name>A0A4P7KZ26_9GAMM</name>
<evidence type="ECO:0000313" key="1">
    <source>
        <dbReference type="EMBL" id="QBY43990.1"/>
    </source>
</evidence>
<accession>A0A4P7KZ26</accession>
<dbReference type="EMBL" id="CP123523">
    <property type="protein sequence ID" value="WGM04307.1"/>
    <property type="molecule type" value="Genomic_DNA"/>
</dbReference>
<proteinExistence type="predicted"/>
<dbReference type="Gene3D" id="3.90.1480.10">
    <property type="entry name" value="Alpha-2,3-sialyltransferase"/>
    <property type="match status" value="1"/>
</dbReference>
<dbReference type="KEGG" id="ans:ArsFIN_25630"/>
<dbReference type="GeneID" id="96877595"/>
<reference evidence="2" key="2">
    <citation type="submission" date="2023-04" db="EMBL/GenBank/DDBJ databases">
        <title>Genome dynamics across the evolutionary transition to endosymbiosis.</title>
        <authorList>
            <person name="Siozios S."/>
            <person name="Nadal-Jimenez P."/>
            <person name="Azagi T."/>
            <person name="Sprong H."/>
            <person name="Frost C.L."/>
            <person name="Parratt S.R."/>
            <person name="Taylor G."/>
            <person name="Brettell L."/>
            <person name="Lew K.C."/>
            <person name="Croft L."/>
            <person name="King K.C."/>
            <person name="Brockhurst M.A."/>
            <person name="Hypsa V."/>
            <person name="Novakova E."/>
            <person name="Darby A.C."/>
            <person name="Hurst G.D.D."/>
        </authorList>
    </citation>
    <scope>NUCLEOTIDE SEQUENCE</scope>
    <source>
        <strain evidence="2">ANv_CAN</strain>
    </source>
</reference>